<dbReference type="AlphaFoldDB" id="A0A915KP60"/>
<evidence type="ECO:0000313" key="2">
    <source>
        <dbReference type="WBParaSite" id="nRc.2.0.1.t39523-RA"/>
    </source>
</evidence>
<organism evidence="1 2">
    <name type="scientific">Romanomermis culicivorax</name>
    <name type="common">Nematode worm</name>
    <dbReference type="NCBI Taxonomy" id="13658"/>
    <lineage>
        <taxon>Eukaryota</taxon>
        <taxon>Metazoa</taxon>
        <taxon>Ecdysozoa</taxon>
        <taxon>Nematoda</taxon>
        <taxon>Enoplea</taxon>
        <taxon>Dorylaimia</taxon>
        <taxon>Mermithida</taxon>
        <taxon>Mermithoidea</taxon>
        <taxon>Mermithidae</taxon>
        <taxon>Romanomermis</taxon>
    </lineage>
</organism>
<sequence length="90" mass="10425">MSDDDNVINDLINAPSGSPWFKQLDNEYDVKVDPSDKEALTIPFVQSTATNFPPTEYYNVQRSTTTHKKVEKTTFERWRKSQCNKTHLKS</sequence>
<name>A0A915KP60_ROMCU</name>
<evidence type="ECO:0000313" key="1">
    <source>
        <dbReference type="Proteomes" id="UP000887565"/>
    </source>
</evidence>
<protein>
    <submittedName>
        <fullName evidence="2">Uncharacterized protein</fullName>
    </submittedName>
</protein>
<accession>A0A915KP60</accession>
<dbReference type="Proteomes" id="UP000887565">
    <property type="component" value="Unplaced"/>
</dbReference>
<keyword evidence="1" id="KW-1185">Reference proteome</keyword>
<proteinExistence type="predicted"/>
<reference evidence="2" key="1">
    <citation type="submission" date="2022-11" db="UniProtKB">
        <authorList>
            <consortium name="WormBaseParasite"/>
        </authorList>
    </citation>
    <scope>IDENTIFICATION</scope>
</reference>
<dbReference type="WBParaSite" id="nRc.2.0.1.t39523-RA">
    <property type="protein sequence ID" value="nRc.2.0.1.t39523-RA"/>
    <property type="gene ID" value="nRc.2.0.1.g39523"/>
</dbReference>